<accession>A0A9P6Q0T6</accession>
<dbReference type="Pfam" id="PF00641">
    <property type="entry name" value="Zn_ribbon_RanBP"/>
    <property type="match status" value="5"/>
</dbReference>
<keyword evidence="1" id="KW-0479">Metal-binding</keyword>
<proteinExistence type="predicted"/>
<keyword evidence="4" id="KW-0694">RNA-binding</keyword>
<evidence type="ECO:0000256" key="1">
    <source>
        <dbReference type="ARBA" id="ARBA00022723"/>
    </source>
</evidence>
<dbReference type="SMART" id="SM00547">
    <property type="entry name" value="ZnF_RBZ"/>
    <property type="match status" value="5"/>
</dbReference>
<dbReference type="Pfam" id="PF00929">
    <property type="entry name" value="RNase_T"/>
    <property type="match status" value="1"/>
</dbReference>
<feature type="domain" description="RanBP2-type" evidence="8">
    <location>
        <begin position="600"/>
        <end position="629"/>
    </location>
</feature>
<dbReference type="PROSITE" id="PS01358">
    <property type="entry name" value="ZF_RANBP2_1"/>
    <property type="match status" value="5"/>
</dbReference>
<dbReference type="GO" id="GO:0008270">
    <property type="term" value="F:zinc ion binding"/>
    <property type="evidence" value="ECO:0007669"/>
    <property type="project" value="UniProtKB-KW"/>
</dbReference>
<evidence type="ECO:0000256" key="6">
    <source>
        <dbReference type="SAM" id="MobiDB-lite"/>
    </source>
</evidence>
<keyword evidence="3" id="KW-0862">Zinc</keyword>
<dbReference type="Pfam" id="PF00076">
    <property type="entry name" value="RRM_1"/>
    <property type="match status" value="1"/>
</dbReference>
<evidence type="ECO:0000259" key="8">
    <source>
        <dbReference type="PROSITE" id="PS50199"/>
    </source>
</evidence>
<protein>
    <submittedName>
        <fullName evidence="9">Uncharacterized protein</fullName>
    </submittedName>
</protein>
<dbReference type="Gene3D" id="4.10.1060.10">
    <property type="entry name" value="Zinc finger, RanBP2-type"/>
    <property type="match status" value="5"/>
</dbReference>
<dbReference type="InterPro" id="IPR001876">
    <property type="entry name" value="Znf_RanBP2"/>
</dbReference>
<dbReference type="InterPro" id="IPR012677">
    <property type="entry name" value="Nucleotide-bd_a/b_plait_sf"/>
</dbReference>
<dbReference type="PROSITE" id="PS50102">
    <property type="entry name" value="RRM"/>
    <property type="match status" value="1"/>
</dbReference>
<dbReference type="SUPFAM" id="SSF90209">
    <property type="entry name" value="Ran binding protein zinc finger-like"/>
    <property type="match status" value="5"/>
</dbReference>
<feature type="region of interest" description="Disordered" evidence="6">
    <location>
        <begin position="451"/>
        <end position="482"/>
    </location>
</feature>
<evidence type="ECO:0000256" key="5">
    <source>
        <dbReference type="PROSITE-ProRule" id="PRU00322"/>
    </source>
</evidence>
<feature type="domain" description="RanBP2-type" evidence="8">
    <location>
        <begin position="648"/>
        <end position="679"/>
    </location>
</feature>
<dbReference type="InterPro" id="IPR036443">
    <property type="entry name" value="Znf_RanBP2_sf"/>
</dbReference>
<feature type="compositionally biased region" description="Basic residues" evidence="6">
    <location>
        <begin position="461"/>
        <end position="473"/>
    </location>
</feature>
<dbReference type="SUPFAM" id="SSF53098">
    <property type="entry name" value="Ribonuclease H-like"/>
    <property type="match status" value="1"/>
</dbReference>
<feature type="region of interest" description="Disordered" evidence="6">
    <location>
        <begin position="551"/>
        <end position="600"/>
    </location>
</feature>
<dbReference type="SMART" id="SM00479">
    <property type="entry name" value="EXOIII"/>
    <property type="match status" value="1"/>
</dbReference>
<dbReference type="SMART" id="SM00360">
    <property type="entry name" value="RRM"/>
    <property type="match status" value="1"/>
</dbReference>
<feature type="domain" description="RanBP2-type" evidence="8">
    <location>
        <begin position="488"/>
        <end position="517"/>
    </location>
</feature>
<keyword evidence="2 5" id="KW-0863">Zinc-finger</keyword>
<feature type="compositionally biased region" description="Basic and acidic residues" evidence="6">
    <location>
        <begin position="1"/>
        <end position="17"/>
    </location>
</feature>
<feature type="domain" description="RRM" evidence="7">
    <location>
        <begin position="272"/>
        <end position="349"/>
    </location>
</feature>
<evidence type="ECO:0000256" key="2">
    <source>
        <dbReference type="ARBA" id="ARBA00022771"/>
    </source>
</evidence>
<evidence type="ECO:0000313" key="9">
    <source>
        <dbReference type="EMBL" id="KAG0256527.1"/>
    </source>
</evidence>
<dbReference type="CDD" id="cd06133">
    <property type="entry name" value="ERI-1_3'hExo_like"/>
    <property type="match status" value="1"/>
</dbReference>
<dbReference type="InterPro" id="IPR035979">
    <property type="entry name" value="RBD_domain_sf"/>
</dbReference>
<dbReference type="PANTHER" id="PTHR23111:SF40">
    <property type="entry name" value="RNA-BINDING PROTEIN INVOLVED IN HETEROCHROMATIN ASSEMBLY-RELATED"/>
    <property type="match status" value="1"/>
</dbReference>
<feature type="region of interest" description="Disordered" evidence="6">
    <location>
        <begin position="678"/>
        <end position="757"/>
    </location>
</feature>
<organism evidence="9 10">
    <name type="scientific">Mortierella polycephala</name>
    <dbReference type="NCBI Taxonomy" id="41804"/>
    <lineage>
        <taxon>Eukaryota</taxon>
        <taxon>Fungi</taxon>
        <taxon>Fungi incertae sedis</taxon>
        <taxon>Mucoromycota</taxon>
        <taxon>Mortierellomycotina</taxon>
        <taxon>Mortierellomycetes</taxon>
        <taxon>Mortierellales</taxon>
        <taxon>Mortierellaceae</taxon>
        <taxon>Mortierella</taxon>
    </lineage>
</organism>
<dbReference type="EMBL" id="JAAAJA010000293">
    <property type="protein sequence ID" value="KAG0256527.1"/>
    <property type="molecule type" value="Genomic_DNA"/>
</dbReference>
<evidence type="ECO:0000256" key="3">
    <source>
        <dbReference type="ARBA" id="ARBA00022833"/>
    </source>
</evidence>
<dbReference type="PROSITE" id="PS50199">
    <property type="entry name" value="ZF_RANBP2_2"/>
    <property type="match status" value="5"/>
</dbReference>
<dbReference type="GO" id="GO:0003729">
    <property type="term" value="F:mRNA binding"/>
    <property type="evidence" value="ECO:0007669"/>
    <property type="project" value="TreeGrafter"/>
</dbReference>
<sequence>MSDTNEQIKMDHEEKVSVKSPSTSADGSSIAPTVAKANTASKAPKVPTSEYDYYIVLDFEATCDDNKPASELLVTGATSEIIEFSWLCVAKSNLAIQHQEQKYVKPVSTPLTPFCQALTKITPETLENAGTLADAIESLDAYITTEILDKGKTFCFVTHGAWDLRIQLPREAKEKNVTLPVYLKEPILFDLKEEATKWIAHHSEVVLKSFSLEKMCDAFAVSQVGQLHSGLDDAMTIVNIMKYLVAFAHPDVFTQATDPAQVLKMFKMEESKIVRISSLSFDITQSELEAFFAAKQLKPKELVMQSNASNRPSGGGFAVFEKHTDALAALELNGALLGQRTIEIIPSSKASMDILKGKLSNFQATSKGSHASTPRAGDWTCNMCQFVNFSSRRACLKCNSPSPEGVVPLQPANFTSGDWICTNAPCSFHNYASRSHCLKCSTARPGVSGGGYGNGGPVASPHHHSHHSHHHHPYASSGGGGGHSITFRPGDWMCPNCNFQNFASRTQCFKCSTLQPAGGQSGGQNTGGSGGGYKGSNQGYGGYNEYNGGSSGGYGGPQGGRGGSQGGAYGRGGPQSGNQGGSAPYSGGGASGGGPTGQGRPGDWSCPSCNSYNFASRFVCMRCGLNKPRDASPGPGYAPPQPMNPSMKPGDWMCPNAQCGYHNFAKRTTCARCGSNAPNQGGHSSGGGSGQGSSGMGYYGTQHHAMPQQTAPVQTPGYSPMNPAYGSYGGPAYGTQQSQQGYGSYGTQQYGPPSNRY</sequence>
<dbReference type="InterPro" id="IPR047201">
    <property type="entry name" value="ERI-1_3'hExo-like"/>
</dbReference>
<name>A0A9P6Q0T6_9FUNG</name>
<feature type="region of interest" description="Disordered" evidence="6">
    <location>
        <begin position="1"/>
        <end position="30"/>
    </location>
</feature>
<dbReference type="Gene3D" id="3.30.420.10">
    <property type="entry name" value="Ribonuclease H-like superfamily/Ribonuclease H"/>
    <property type="match status" value="1"/>
</dbReference>
<dbReference type="InterPro" id="IPR000504">
    <property type="entry name" value="RRM_dom"/>
</dbReference>
<dbReference type="OrthoDB" id="448399at2759"/>
<feature type="compositionally biased region" description="Polar residues" evidence="6">
    <location>
        <begin position="707"/>
        <end position="717"/>
    </location>
</feature>
<dbReference type="PANTHER" id="PTHR23111">
    <property type="entry name" value="ZINC FINGER PROTEIN"/>
    <property type="match status" value="1"/>
</dbReference>
<feature type="domain" description="RanBP2-type" evidence="8">
    <location>
        <begin position="375"/>
        <end position="404"/>
    </location>
</feature>
<dbReference type="SUPFAM" id="SSF54928">
    <property type="entry name" value="RNA-binding domain, RBD"/>
    <property type="match status" value="1"/>
</dbReference>
<keyword evidence="10" id="KW-1185">Reference proteome</keyword>
<feature type="compositionally biased region" description="Low complexity" evidence="6">
    <location>
        <begin position="733"/>
        <end position="751"/>
    </location>
</feature>
<comment type="caution">
    <text evidence="9">The sequence shown here is derived from an EMBL/GenBank/DDBJ whole genome shotgun (WGS) entry which is preliminary data.</text>
</comment>
<evidence type="ECO:0000259" key="7">
    <source>
        <dbReference type="PROSITE" id="PS50102"/>
    </source>
</evidence>
<feature type="domain" description="RanBP2-type" evidence="8">
    <location>
        <begin position="415"/>
        <end position="446"/>
    </location>
</feature>
<feature type="compositionally biased region" description="Gly residues" evidence="6">
    <location>
        <begin position="683"/>
        <end position="698"/>
    </location>
</feature>
<dbReference type="AlphaFoldDB" id="A0A9P6Q0T6"/>
<evidence type="ECO:0000313" key="10">
    <source>
        <dbReference type="Proteomes" id="UP000726737"/>
    </source>
</evidence>
<gene>
    <name evidence="9" type="ORF">BG011_004449</name>
</gene>
<dbReference type="InterPro" id="IPR036397">
    <property type="entry name" value="RNaseH_sf"/>
</dbReference>
<dbReference type="InterPro" id="IPR013520">
    <property type="entry name" value="Ribonucl_H"/>
</dbReference>
<reference evidence="9" key="1">
    <citation type="journal article" date="2020" name="Fungal Divers.">
        <title>Resolving the Mortierellaceae phylogeny through synthesis of multi-gene phylogenetics and phylogenomics.</title>
        <authorList>
            <person name="Vandepol N."/>
            <person name="Liber J."/>
            <person name="Desiro A."/>
            <person name="Na H."/>
            <person name="Kennedy M."/>
            <person name="Barry K."/>
            <person name="Grigoriev I.V."/>
            <person name="Miller A.N."/>
            <person name="O'Donnell K."/>
            <person name="Stajich J.E."/>
            <person name="Bonito G."/>
        </authorList>
    </citation>
    <scope>NUCLEOTIDE SEQUENCE</scope>
    <source>
        <strain evidence="9">KOD948</strain>
    </source>
</reference>
<dbReference type="Gene3D" id="3.30.70.330">
    <property type="match status" value="1"/>
</dbReference>
<dbReference type="InterPro" id="IPR012337">
    <property type="entry name" value="RNaseH-like_sf"/>
</dbReference>
<dbReference type="GO" id="GO:0000175">
    <property type="term" value="F:3'-5'-RNA exonuclease activity"/>
    <property type="evidence" value="ECO:0007669"/>
    <property type="project" value="InterPro"/>
</dbReference>
<feature type="compositionally biased region" description="Polar residues" evidence="6">
    <location>
        <begin position="19"/>
        <end position="30"/>
    </location>
</feature>
<dbReference type="Proteomes" id="UP000726737">
    <property type="component" value="Unassembled WGS sequence"/>
</dbReference>
<evidence type="ECO:0000256" key="4">
    <source>
        <dbReference type="PROSITE-ProRule" id="PRU00176"/>
    </source>
</evidence>